<dbReference type="Gene3D" id="3.90.1150.10">
    <property type="entry name" value="Aspartate Aminotransferase, domain 1"/>
    <property type="match status" value="1"/>
</dbReference>
<sequence>MNPIPVNEPLLDGNEKKYLNECIDTGWISSEGPFVKLFEQQLAVRVQRQYGIAVSNGSVALDAAVTALGIGQGDEVILPTFTIISCAAAIVRTGAIPVVVDCDPDTWNMDVSQIEAKITSRTKAIMVVHIYGLPVDMESVLTLADKYGLQIIEDAAEMHGQTYKGRPCGSFGALSIFSFYPNKHVTTGEGGMIVTDDEQLAERCCSLRNLCFQPQNRFVHEELGWNFRMSNLQAALGVAQLERLDEFVARKRRMGQLYTELLSDIPGLQLPVPQTDYAANIYWVYGIVLKDEVPFEAKEAMRRLSPYKIGTRSFFWPMHEQPVLRNMGLFNQESCPVAERIARRGFYIPSGLALSDEQIEQVAQAVLEILK</sequence>
<protein>
    <submittedName>
        <fullName evidence="4">DegT/DnrJ/EryC1/StrS family aminotransferase</fullName>
    </submittedName>
</protein>
<comment type="caution">
    <text evidence="4">The sequence shown here is derived from an EMBL/GenBank/DDBJ whole genome shotgun (WGS) entry which is preliminary data.</text>
</comment>
<dbReference type="InterPro" id="IPR015421">
    <property type="entry name" value="PyrdxlP-dep_Trfase_major"/>
</dbReference>
<reference evidence="4" key="1">
    <citation type="submission" date="2021-05" db="EMBL/GenBank/DDBJ databases">
        <authorList>
            <person name="Pietrasiak N."/>
            <person name="Ward R."/>
            <person name="Stajich J.E."/>
            <person name="Kurbessoian T."/>
        </authorList>
    </citation>
    <scope>NUCLEOTIDE SEQUENCE</scope>
    <source>
        <strain evidence="4">CPER-KK1</strain>
    </source>
</reference>
<comment type="similarity">
    <text evidence="3">Belongs to the DegT/DnrJ/EryC1 family.</text>
</comment>
<dbReference type="InterPro" id="IPR000653">
    <property type="entry name" value="DegT/StrS_aminotransferase"/>
</dbReference>
<dbReference type="Gene3D" id="3.40.640.10">
    <property type="entry name" value="Type I PLP-dependent aspartate aminotransferase-like (Major domain)"/>
    <property type="match status" value="1"/>
</dbReference>
<evidence type="ECO:0000256" key="1">
    <source>
        <dbReference type="PIRSR" id="PIRSR000390-1"/>
    </source>
</evidence>
<evidence type="ECO:0000256" key="3">
    <source>
        <dbReference type="RuleBase" id="RU004508"/>
    </source>
</evidence>
<dbReference type="GO" id="GO:0030170">
    <property type="term" value="F:pyridoxal phosphate binding"/>
    <property type="evidence" value="ECO:0007669"/>
    <property type="project" value="TreeGrafter"/>
</dbReference>
<feature type="active site" description="Proton acceptor" evidence="1">
    <location>
        <position position="183"/>
    </location>
</feature>
<dbReference type="PANTHER" id="PTHR30244">
    <property type="entry name" value="TRANSAMINASE"/>
    <property type="match status" value="1"/>
</dbReference>
<keyword evidence="4" id="KW-0808">Transferase</keyword>
<keyword evidence="4" id="KW-0032">Aminotransferase</keyword>
<dbReference type="Proteomes" id="UP000753908">
    <property type="component" value="Unassembled WGS sequence"/>
</dbReference>
<proteinExistence type="inferred from homology"/>
<dbReference type="CDD" id="cd00616">
    <property type="entry name" value="AHBA_syn"/>
    <property type="match status" value="1"/>
</dbReference>
<dbReference type="Pfam" id="PF01041">
    <property type="entry name" value="DegT_DnrJ_EryC1"/>
    <property type="match status" value="1"/>
</dbReference>
<dbReference type="PANTHER" id="PTHR30244:SF34">
    <property type="entry name" value="DTDP-4-AMINO-4,6-DIDEOXYGALACTOSE TRANSAMINASE"/>
    <property type="match status" value="1"/>
</dbReference>
<feature type="modified residue" description="N6-(pyridoxal phosphate)lysine" evidence="2">
    <location>
        <position position="183"/>
    </location>
</feature>
<dbReference type="InterPro" id="IPR015424">
    <property type="entry name" value="PyrdxlP-dep_Trfase"/>
</dbReference>
<dbReference type="InterPro" id="IPR015422">
    <property type="entry name" value="PyrdxlP-dep_Trfase_small"/>
</dbReference>
<name>A0A951PMG5_9CYAN</name>
<keyword evidence="2 3" id="KW-0663">Pyridoxal phosphate</keyword>
<dbReference type="GO" id="GO:0008483">
    <property type="term" value="F:transaminase activity"/>
    <property type="evidence" value="ECO:0007669"/>
    <property type="project" value="UniProtKB-KW"/>
</dbReference>
<dbReference type="SUPFAM" id="SSF53383">
    <property type="entry name" value="PLP-dependent transferases"/>
    <property type="match status" value="1"/>
</dbReference>
<dbReference type="EMBL" id="JAHHIF010000028">
    <property type="protein sequence ID" value="MBW4546700.1"/>
    <property type="molecule type" value="Genomic_DNA"/>
</dbReference>
<reference evidence="4" key="2">
    <citation type="journal article" date="2022" name="Microbiol. Resour. Announc.">
        <title>Metagenome Sequencing to Explore Phylogenomics of Terrestrial Cyanobacteria.</title>
        <authorList>
            <person name="Ward R.D."/>
            <person name="Stajich J.E."/>
            <person name="Johansen J.R."/>
            <person name="Huntemann M."/>
            <person name="Clum A."/>
            <person name="Foster B."/>
            <person name="Foster B."/>
            <person name="Roux S."/>
            <person name="Palaniappan K."/>
            <person name="Varghese N."/>
            <person name="Mukherjee S."/>
            <person name="Reddy T.B.K."/>
            <person name="Daum C."/>
            <person name="Copeland A."/>
            <person name="Chen I.A."/>
            <person name="Ivanova N.N."/>
            <person name="Kyrpides N.C."/>
            <person name="Shapiro N."/>
            <person name="Eloe-Fadrosh E.A."/>
            <person name="Pietrasiak N."/>
        </authorList>
    </citation>
    <scope>NUCLEOTIDE SEQUENCE</scope>
    <source>
        <strain evidence="4">CPER-KK1</strain>
    </source>
</reference>
<evidence type="ECO:0000256" key="2">
    <source>
        <dbReference type="PIRSR" id="PIRSR000390-2"/>
    </source>
</evidence>
<dbReference type="AlphaFoldDB" id="A0A951PMG5"/>
<gene>
    <name evidence="4" type="ORF">KME25_19990</name>
</gene>
<dbReference type="PIRSF" id="PIRSF000390">
    <property type="entry name" value="PLP_StrS"/>
    <property type="match status" value="1"/>
</dbReference>
<accession>A0A951PMG5</accession>
<dbReference type="GO" id="GO:0000271">
    <property type="term" value="P:polysaccharide biosynthetic process"/>
    <property type="evidence" value="ECO:0007669"/>
    <property type="project" value="TreeGrafter"/>
</dbReference>
<evidence type="ECO:0000313" key="4">
    <source>
        <dbReference type="EMBL" id="MBW4546700.1"/>
    </source>
</evidence>
<organism evidence="4 5">
    <name type="scientific">Symplocastrum torsivum CPER-KK1</name>
    <dbReference type="NCBI Taxonomy" id="450513"/>
    <lineage>
        <taxon>Bacteria</taxon>
        <taxon>Bacillati</taxon>
        <taxon>Cyanobacteriota</taxon>
        <taxon>Cyanophyceae</taxon>
        <taxon>Oscillatoriophycideae</taxon>
        <taxon>Oscillatoriales</taxon>
        <taxon>Microcoleaceae</taxon>
        <taxon>Symplocastrum</taxon>
    </lineage>
</organism>
<evidence type="ECO:0000313" key="5">
    <source>
        <dbReference type="Proteomes" id="UP000753908"/>
    </source>
</evidence>